<comment type="caution">
    <text evidence="1">The sequence shown here is derived from an EMBL/GenBank/DDBJ whole genome shotgun (WGS) entry which is preliminary data.</text>
</comment>
<evidence type="ECO:0000313" key="1">
    <source>
        <dbReference type="EMBL" id="KAK9727306.1"/>
    </source>
</evidence>
<reference evidence="1" key="1">
    <citation type="submission" date="2024-03" db="EMBL/GenBank/DDBJ databases">
        <title>WGS assembly of Saponaria officinalis var. Norfolk2.</title>
        <authorList>
            <person name="Jenkins J."/>
            <person name="Shu S."/>
            <person name="Grimwood J."/>
            <person name="Barry K."/>
            <person name="Goodstein D."/>
            <person name="Schmutz J."/>
            <person name="Leebens-Mack J."/>
            <person name="Osbourn A."/>
        </authorList>
    </citation>
    <scope>NUCLEOTIDE SEQUENCE [LARGE SCALE GENOMIC DNA]</scope>
    <source>
        <strain evidence="1">JIC</strain>
    </source>
</reference>
<evidence type="ECO:0000313" key="2">
    <source>
        <dbReference type="Proteomes" id="UP001443914"/>
    </source>
</evidence>
<dbReference type="EMBL" id="JBDFQZ010000005">
    <property type="protein sequence ID" value="KAK9727306.1"/>
    <property type="molecule type" value="Genomic_DNA"/>
</dbReference>
<accession>A0AAW1KX91</accession>
<dbReference type="Proteomes" id="UP001443914">
    <property type="component" value="Unassembled WGS sequence"/>
</dbReference>
<dbReference type="AlphaFoldDB" id="A0AAW1KX91"/>
<proteinExistence type="predicted"/>
<name>A0AAW1KX91_SAPOF</name>
<keyword evidence="2" id="KW-1185">Reference proteome</keyword>
<sequence>MFDFEASETSWSLLHQLAKKSCELRKQNTSELNIQQQESEVIQTQPCHVIEHKSPCLLENRIFEENEMFEERVELDDTFDNSLEVRWDDDNDSLLEESIHFDFSKSIPNEDLICPFQKDLSLENTMIKNLKDGRNSDSFKVGERLTSMLEESEYLKDLTLGDLENLDHVLWRSKQNNKYWGGFVIFSTFINPHRPTYKPPSSHDYSVLWLSYMIS</sequence>
<organism evidence="1 2">
    <name type="scientific">Saponaria officinalis</name>
    <name type="common">Common soapwort</name>
    <name type="synonym">Lychnis saponaria</name>
    <dbReference type="NCBI Taxonomy" id="3572"/>
    <lineage>
        <taxon>Eukaryota</taxon>
        <taxon>Viridiplantae</taxon>
        <taxon>Streptophyta</taxon>
        <taxon>Embryophyta</taxon>
        <taxon>Tracheophyta</taxon>
        <taxon>Spermatophyta</taxon>
        <taxon>Magnoliopsida</taxon>
        <taxon>eudicotyledons</taxon>
        <taxon>Gunneridae</taxon>
        <taxon>Pentapetalae</taxon>
        <taxon>Caryophyllales</taxon>
        <taxon>Caryophyllaceae</taxon>
        <taxon>Caryophylleae</taxon>
        <taxon>Saponaria</taxon>
    </lineage>
</organism>
<gene>
    <name evidence="1" type="ORF">RND81_05G272600</name>
</gene>
<protein>
    <submittedName>
        <fullName evidence="1">Uncharacterized protein</fullName>
    </submittedName>
</protein>